<organism evidence="7 8">
    <name type="scientific">Haloactinospora alba</name>
    <dbReference type="NCBI Taxonomy" id="405555"/>
    <lineage>
        <taxon>Bacteria</taxon>
        <taxon>Bacillati</taxon>
        <taxon>Actinomycetota</taxon>
        <taxon>Actinomycetes</taxon>
        <taxon>Streptosporangiales</taxon>
        <taxon>Nocardiopsidaceae</taxon>
        <taxon>Haloactinospora</taxon>
    </lineage>
</organism>
<feature type="region of interest" description="Disordered" evidence="5">
    <location>
        <begin position="233"/>
        <end position="375"/>
    </location>
</feature>
<gene>
    <name evidence="7" type="ORF">FHX37_0813</name>
</gene>
<comment type="caution">
    <text evidence="7">The sequence shown here is derived from an EMBL/GenBank/DDBJ whole genome shotgun (WGS) entry which is preliminary data.</text>
</comment>
<feature type="compositionally biased region" description="Acidic residues" evidence="5">
    <location>
        <begin position="233"/>
        <end position="253"/>
    </location>
</feature>
<keyword evidence="8" id="KW-1185">Reference proteome</keyword>
<feature type="compositionally biased region" description="Basic and acidic residues" evidence="5">
    <location>
        <begin position="21"/>
        <end position="36"/>
    </location>
</feature>
<feature type="compositionally biased region" description="Acidic residues" evidence="5">
    <location>
        <begin position="351"/>
        <end position="373"/>
    </location>
</feature>
<evidence type="ECO:0000256" key="1">
    <source>
        <dbReference type="ARBA" id="ARBA00004442"/>
    </source>
</evidence>
<reference evidence="7 8" key="1">
    <citation type="submission" date="2019-06" db="EMBL/GenBank/DDBJ databases">
        <title>Sequencing the genomes of 1000 actinobacteria strains.</title>
        <authorList>
            <person name="Klenk H.-P."/>
        </authorList>
    </citation>
    <scope>NUCLEOTIDE SEQUENCE [LARGE SCALE GENOMIC DNA]</scope>
    <source>
        <strain evidence="7 8">DSM 45015</strain>
    </source>
</reference>
<evidence type="ECO:0000256" key="3">
    <source>
        <dbReference type="ARBA" id="ARBA00023237"/>
    </source>
</evidence>
<dbReference type="OrthoDB" id="9782229at2"/>
<evidence type="ECO:0000256" key="5">
    <source>
        <dbReference type="SAM" id="MobiDB-lite"/>
    </source>
</evidence>
<dbReference type="CDD" id="cd07185">
    <property type="entry name" value="OmpA_C-like"/>
    <property type="match status" value="1"/>
</dbReference>
<dbReference type="Gene3D" id="3.30.1330.60">
    <property type="entry name" value="OmpA-like domain"/>
    <property type="match status" value="1"/>
</dbReference>
<dbReference type="PROSITE" id="PS51123">
    <property type="entry name" value="OMPA_2"/>
    <property type="match status" value="1"/>
</dbReference>
<evidence type="ECO:0000259" key="6">
    <source>
        <dbReference type="PROSITE" id="PS51123"/>
    </source>
</evidence>
<comment type="subcellular location">
    <subcellularLocation>
        <location evidence="1">Cell outer membrane</location>
    </subcellularLocation>
</comment>
<feature type="compositionally biased region" description="Basic and acidic residues" evidence="5">
    <location>
        <begin position="278"/>
        <end position="299"/>
    </location>
</feature>
<dbReference type="GO" id="GO:0009279">
    <property type="term" value="C:cell outer membrane"/>
    <property type="evidence" value="ECO:0007669"/>
    <property type="project" value="UniProtKB-SubCell"/>
</dbReference>
<dbReference type="PANTHER" id="PTHR30329:SF21">
    <property type="entry name" value="LIPOPROTEIN YIAD-RELATED"/>
    <property type="match status" value="1"/>
</dbReference>
<name>A0A543NGE1_9ACTN</name>
<proteinExistence type="predicted"/>
<dbReference type="Pfam" id="PF00691">
    <property type="entry name" value="OmpA"/>
    <property type="match status" value="1"/>
</dbReference>
<dbReference type="InterPro" id="IPR006665">
    <property type="entry name" value="OmpA-like"/>
</dbReference>
<feature type="domain" description="OmpA-like" evidence="6">
    <location>
        <begin position="217"/>
        <end position="335"/>
    </location>
</feature>
<sequence length="499" mass="54671">MICAVLISANACGLQFTEGSSESKDEKEKNKEKEDATLPISTEAVYLPGDTQLKIKSLERTDEDTAILKFQITNNSDEEINIYHSLREAFPDSENVSGFSLIDVNAKEAYYPIRSEKEEEYGDKPCYCSDFYEDVDLTKLKPGETRDLWAGYPEPPKELDTVSVATPITAPIHDVPITDGDSDPPKKLPDDPDEPIIRSLHSKQENEETGTTRNESGDEINVALSSDVLFEVDESELTSEANEILEDTAEEIDNSGVEKVEIDGYTDDTGSDSINDPLSKERAKAVAERLTELIDRDDINYDTQGHGSDDPVADNSSEEGRAKNRRTTVSYSADQSNDEQESENGSNDSSDPADDDTILGEAGPDDQDEDTENLEVAVNAVQRSSSGGLTSLTYTITNNGNEEADPIYHFLKSGIFNCGQASDSRLDGIQLIDEKTNTKYKTLTKSNEDCLAPKGNGDAADIAAGESRTVWSSYWTEDETSKVTVDIPGFEPVKNVPVS</sequence>
<accession>A0A543NGE1</accession>
<feature type="region of interest" description="Disordered" evidence="5">
    <location>
        <begin position="172"/>
        <end position="220"/>
    </location>
</feature>
<keyword evidence="3" id="KW-0998">Cell outer membrane</keyword>
<protein>
    <submittedName>
        <fullName evidence="7">OmpA family protein</fullName>
    </submittedName>
</protein>
<evidence type="ECO:0000256" key="4">
    <source>
        <dbReference type="PROSITE-ProRule" id="PRU00473"/>
    </source>
</evidence>
<dbReference type="InterPro" id="IPR050330">
    <property type="entry name" value="Bact_OuterMem_StrucFunc"/>
</dbReference>
<evidence type="ECO:0000256" key="2">
    <source>
        <dbReference type="ARBA" id="ARBA00023136"/>
    </source>
</evidence>
<dbReference type="SUPFAM" id="SSF103088">
    <property type="entry name" value="OmpA-like"/>
    <property type="match status" value="1"/>
</dbReference>
<keyword evidence="2 4" id="KW-0472">Membrane</keyword>
<dbReference type="InterPro" id="IPR036737">
    <property type="entry name" value="OmpA-like_sf"/>
</dbReference>
<dbReference type="Proteomes" id="UP000317422">
    <property type="component" value="Unassembled WGS sequence"/>
</dbReference>
<dbReference type="EMBL" id="VFQC01000001">
    <property type="protein sequence ID" value="TQN30925.1"/>
    <property type="molecule type" value="Genomic_DNA"/>
</dbReference>
<dbReference type="InterPro" id="IPR006664">
    <property type="entry name" value="OMP_bac"/>
</dbReference>
<dbReference type="PRINTS" id="PR01021">
    <property type="entry name" value="OMPADOMAIN"/>
</dbReference>
<evidence type="ECO:0000313" key="7">
    <source>
        <dbReference type="EMBL" id="TQN30925.1"/>
    </source>
</evidence>
<evidence type="ECO:0000313" key="8">
    <source>
        <dbReference type="Proteomes" id="UP000317422"/>
    </source>
</evidence>
<dbReference type="PANTHER" id="PTHR30329">
    <property type="entry name" value="STATOR ELEMENT OF FLAGELLAR MOTOR COMPLEX"/>
    <property type="match status" value="1"/>
</dbReference>
<dbReference type="AlphaFoldDB" id="A0A543NGE1"/>
<feature type="region of interest" description="Disordered" evidence="5">
    <location>
        <begin position="18"/>
        <end position="37"/>
    </location>
</feature>